<evidence type="ECO:0000313" key="4">
    <source>
        <dbReference type="Proteomes" id="UP000054337"/>
    </source>
</evidence>
<dbReference type="HOGENOM" id="CLU_2782671_0_0_1"/>
<proteinExistence type="predicted"/>
<evidence type="ECO:0000256" key="1">
    <source>
        <dbReference type="SAM" id="Phobius"/>
    </source>
</evidence>
<name>W7EM82_BIPV3</name>
<evidence type="ECO:0000313" key="3">
    <source>
        <dbReference type="EMBL" id="EUN29136.1"/>
    </source>
</evidence>
<feature type="transmembrane region" description="Helical" evidence="1">
    <location>
        <begin position="28"/>
        <end position="51"/>
    </location>
</feature>
<gene>
    <name evidence="3" type="ORF">COCVIDRAFT_93739</name>
</gene>
<keyword evidence="1" id="KW-1133">Transmembrane helix</keyword>
<dbReference type="Gene3D" id="3.40.50.1220">
    <property type="entry name" value="TPP-binding domain"/>
    <property type="match status" value="1"/>
</dbReference>
<dbReference type="AlphaFoldDB" id="W7EM82"/>
<keyword evidence="4" id="KW-1185">Reference proteome</keyword>
<feature type="non-terminal residue" evidence="3">
    <location>
        <position position="1"/>
    </location>
</feature>
<dbReference type="GeneID" id="26259758"/>
<dbReference type="EMBL" id="KI968715">
    <property type="protein sequence ID" value="EUN29136.1"/>
    <property type="molecule type" value="Genomic_DNA"/>
</dbReference>
<dbReference type="Pfam" id="PF00766">
    <property type="entry name" value="ETF_alpha"/>
    <property type="match status" value="1"/>
</dbReference>
<dbReference type="Proteomes" id="UP000054337">
    <property type="component" value="Unassembled WGS sequence"/>
</dbReference>
<evidence type="ECO:0000259" key="2">
    <source>
        <dbReference type="Pfam" id="PF00766"/>
    </source>
</evidence>
<protein>
    <recommendedName>
        <fullName evidence="2">Electron transfer flavoprotein alpha subunit C-terminal domain-containing protein</fullName>
    </recommendedName>
</protein>
<keyword evidence="1" id="KW-0472">Membrane</keyword>
<accession>W7EM82</accession>
<reference evidence="3 4" key="1">
    <citation type="journal article" date="2013" name="PLoS Genet.">
        <title>Comparative genome structure, secondary metabolite, and effector coding capacity across Cochliobolus pathogens.</title>
        <authorList>
            <person name="Condon B.J."/>
            <person name="Leng Y."/>
            <person name="Wu D."/>
            <person name="Bushley K.E."/>
            <person name="Ohm R.A."/>
            <person name="Otillar R."/>
            <person name="Martin J."/>
            <person name="Schackwitz W."/>
            <person name="Grimwood J."/>
            <person name="MohdZainudin N."/>
            <person name="Xue C."/>
            <person name="Wang R."/>
            <person name="Manning V.A."/>
            <person name="Dhillon B."/>
            <person name="Tu Z.J."/>
            <person name="Steffenson B.J."/>
            <person name="Salamov A."/>
            <person name="Sun H."/>
            <person name="Lowry S."/>
            <person name="LaButti K."/>
            <person name="Han J."/>
            <person name="Copeland A."/>
            <person name="Lindquist E."/>
            <person name="Barry K."/>
            <person name="Schmutz J."/>
            <person name="Baker S.E."/>
            <person name="Ciuffetti L.M."/>
            <person name="Grigoriev I.V."/>
            <person name="Zhong S."/>
            <person name="Turgeon B.G."/>
        </authorList>
    </citation>
    <scope>NUCLEOTIDE SEQUENCE [LARGE SCALE GENOMIC DNA]</scope>
    <source>
        <strain evidence="3 4">FI3</strain>
    </source>
</reference>
<keyword evidence="1" id="KW-0812">Transmembrane</keyword>
<dbReference type="RefSeq" id="XP_014558724.1">
    <property type="nucleotide sequence ID" value="XM_014703238.1"/>
</dbReference>
<organism evidence="3 4">
    <name type="scientific">Bipolaris victoriae (strain FI3)</name>
    <name type="common">Victoria blight of oats agent</name>
    <name type="synonym">Cochliobolus victoriae</name>
    <dbReference type="NCBI Taxonomy" id="930091"/>
    <lineage>
        <taxon>Eukaryota</taxon>
        <taxon>Fungi</taxon>
        <taxon>Dikarya</taxon>
        <taxon>Ascomycota</taxon>
        <taxon>Pezizomycotina</taxon>
        <taxon>Dothideomycetes</taxon>
        <taxon>Pleosporomycetidae</taxon>
        <taxon>Pleosporales</taxon>
        <taxon>Pleosporineae</taxon>
        <taxon>Pleosporaceae</taxon>
        <taxon>Bipolaris</taxon>
    </lineage>
</organism>
<dbReference type="InterPro" id="IPR014731">
    <property type="entry name" value="ETF_asu_C"/>
</dbReference>
<feature type="domain" description="Electron transfer flavoprotein alpha subunit C-terminal" evidence="2">
    <location>
        <begin position="5"/>
        <end position="69"/>
    </location>
</feature>
<sequence>SGPPDLSTAGCVVSRSSCLRSKKEFESIIFPLAKFLLVAPGALCAVVYSGYANNSLQVSQAAKVIAPQL</sequence>